<organism evidence="3 4">
    <name type="scientific">Tenacibaculum holothuriorum</name>
    <dbReference type="NCBI Taxonomy" id="1635173"/>
    <lineage>
        <taxon>Bacteria</taxon>
        <taxon>Pseudomonadati</taxon>
        <taxon>Bacteroidota</taxon>
        <taxon>Flavobacteriia</taxon>
        <taxon>Flavobacteriales</taxon>
        <taxon>Flavobacteriaceae</taxon>
        <taxon>Tenacibaculum</taxon>
    </lineage>
</organism>
<dbReference type="PANTHER" id="PTHR35149:SF2">
    <property type="entry name" value="DUF262 DOMAIN-CONTAINING PROTEIN"/>
    <property type="match status" value="1"/>
</dbReference>
<evidence type="ECO:0000313" key="4">
    <source>
        <dbReference type="Proteomes" id="UP000194221"/>
    </source>
</evidence>
<evidence type="ECO:0000259" key="2">
    <source>
        <dbReference type="Pfam" id="PF25202"/>
    </source>
</evidence>
<evidence type="ECO:0000313" key="3">
    <source>
        <dbReference type="EMBL" id="OSY88609.1"/>
    </source>
</evidence>
<dbReference type="PANTHER" id="PTHR35149">
    <property type="entry name" value="SLL5132 PROTEIN"/>
    <property type="match status" value="1"/>
</dbReference>
<comment type="caution">
    <text evidence="3">The sequence shown here is derived from an EMBL/GenBank/DDBJ whole genome shotgun (WGS) entry which is preliminary data.</text>
</comment>
<dbReference type="InterPro" id="IPR057156">
    <property type="entry name" value="DUF7834"/>
</dbReference>
<dbReference type="Proteomes" id="UP000194221">
    <property type="component" value="Unassembled WGS sequence"/>
</dbReference>
<dbReference type="EMBL" id="LAPZ01000003">
    <property type="protein sequence ID" value="OSY88609.1"/>
    <property type="molecule type" value="Genomic_DNA"/>
</dbReference>
<reference evidence="3 4" key="1">
    <citation type="submission" date="2015-03" db="EMBL/GenBank/DDBJ databases">
        <title>Genome sequence of Tenacibaculum sp. S2-2, isolated from intestinal microbiota of sea cucumber, Apostichopus japonicas.</title>
        <authorList>
            <person name="Shao Z."/>
            <person name="Wang L."/>
            <person name="Li X."/>
        </authorList>
    </citation>
    <scope>NUCLEOTIDE SEQUENCE [LARGE SCALE GENOMIC DNA]</scope>
    <source>
        <strain evidence="3 4">S2-2</strain>
    </source>
</reference>
<dbReference type="InParanoid" id="A0A1Y2PFW1"/>
<protein>
    <submittedName>
        <fullName evidence="3">Uncharacterized protein</fullName>
    </submittedName>
</protein>
<keyword evidence="4" id="KW-1185">Reference proteome</keyword>
<feature type="domain" description="GmrSD restriction endonucleases N-terminal" evidence="1">
    <location>
        <begin position="13"/>
        <end position="176"/>
    </location>
</feature>
<accession>A0A1Y2PFW1</accession>
<gene>
    <name evidence="3" type="ORF">WH52_07205</name>
</gene>
<dbReference type="Pfam" id="PF03235">
    <property type="entry name" value="GmrSD_N"/>
    <property type="match status" value="1"/>
</dbReference>
<sequence length="465" mass="55340">MKKLNDLLFIQKLNIPEYQRPYKWQVKHVKQLIEDIVLHQNKSAYRIGTAVLHLEDDKLNVVDGQQRLITLSLIAYVLCTNEKTKEFAFKYGKNTALTLINNSVNNSISKKNIVTNFNEIEREVRNFTEDEIRFFFTKCELVCITLTSISEAFQFFDSQNARGKDLAPHDLLKAFHLREMGELSEKERQQCIQDWENKNDDDLNEVFSQYLFRIRKWSKRKPGRYLNKANAAIFKGISLNKTPDFPYIYPLKINNIFTNEYNQHIHRKVDNNKKKYPFQIDQVVINGQRFFEMIAFYQEKINNIKQTHKIKWVKKDNNTWEIDENDFLKKLNFLDINLTNCTSFKIFKTLASYEGRKRSGDQYVRTLFDCALLYYTDKFGNQDLDRVLIKLFIWSYSLRLNHHSVQLASVDNYAIHWNSIFWVIRDAIQPKEVYQIFIENIDTIKSSKTSSINEMFTELKYYNGK</sequence>
<feature type="domain" description="DUF7834" evidence="2">
    <location>
        <begin position="187"/>
        <end position="449"/>
    </location>
</feature>
<dbReference type="InterPro" id="IPR004919">
    <property type="entry name" value="GmrSD_N"/>
</dbReference>
<dbReference type="Pfam" id="PF25202">
    <property type="entry name" value="DUF7834"/>
    <property type="match status" value="1"/>
</dbReference>
<dbReference type="AlphaFoldDB" id="A0A1Y2PFW1"/>
<dbReference type="STRING" id="1635173.WH52_07205"/>
<proteinExistence type="predicted"/>
<evidence type="ECO:0000259" key="1">
    <source>
        <dbReference type="Pfam" id="PF03235"/>
    </source>
</evidence>
<name>A0A1Y2PFW1_9FLAO</name>